<comment type="similarity">
    <text evidence="1">Belongs to the LysR transcriptional regulatory family.</text>
</comment>
<evidence type="ECO:0000256" key="3">
    <source>
        <dbReference type="ARBA" id="ARBA00023125"/>
    </source>
</evidence>
<dbReference type="Gene3D" id="1.10.10.10">
    <property type="entry name" value="Winged helix-like DNA-binding domain superfamily/Winged helix DNA-binding domain"/>
    <property type="match status" value="1"/>
</dbReference>
<dbReference type="PRINTS" id="PR00039">
    <property type="entry name" value="HTHLYSR"/>
</dbReference>
<dbReference type="InterPro" id="IPR000847">
    <property type="entry name" value="LysR_HTH_N"/>
</dbReference>
<evidence type="ECO:0000313" key="6">
    <source>
        <dbReference type="EMBL" id="RSX57232.1"/>
    </source>
</evidence>
<sequence>MELRVLRYFLAVAEEGNITWAAQLLRISQPTLSRQLRQLEEELGVTLFERGAHAIALTDEGRLLYERASTIVALADKTRADLTASAGELTGDVAVGCGEVWAMSFLTDRMAAFRAIHPRVRFAVSSTTADVIQERLDQGLLDFGLLTEPVDVSAYEFLHVDVTERWCALVPDGHALAGCDALSPADLTDCDLLLPSRESVRRVVTNWFGRSEDDLRIAGWCNLPANGATMTAHGLGVYLCLDLGIEYPGVRRIPLSPALGSGSAVVWKRHGAASPAAAEFARFLRG</sequence>
<dbReference type="InterPro" id="IPR005119">
    <property type="entry name" value="LysR_subst-bd"/>
</dbReference>
<gene>
    <name evidence="6" type="ORF">D2E24_0825</name>
</gene>
<reference evidence="6 7" key="1">
    <citation type="submission" date="2018-09" db="EMBL/GenBank/DDBJ databases">
        <title>Characterization of the phylogenetic diversity of five novel species belonging to the genus Bifidobacterium.</title>
        <authorList>
            <person name="Lugli G.A."/>
            <person name="Duranti S."/>
            <person name="Milani C."/>
        </authorList>
    </citation>
    <scope>NUCLEOTIDE SEQUENCE [LARGE SCALE GENOMIC DNA]</scope>
    <source>
        <strain evidence="6 7">2033B</strain>
    </source>
</reference>
<protein>
    <submittedName>
        <fullName evidence="6">LysR family transcriptional regulator</fullName>
    </submittedName>
</protein>
<name>A0A430FUU2_9BIFI</name>
<evidence type="ECO:0000313" key="7">
    <source>
        <dbReference type="Proteomes" id="UP000287470"/>
    </source>
</evidence>
<dbReference type="EMBL" id="QXGK01000006">
    <property type="protein sequence ID" value="RSX57232.1"/>
    <property type="molecule type" value="Genomic_DNA"/>
</dbReference>
<dbReference type="Pfam" id="PF03466">
    <property type="entry name" value="LysR_substrate"/>
    <property type="match status" value="1"/>
</dbReference>
<dbReference type="FunFam" id="1.10.10.10:FF:000001">
    <property type="entry name" value="LysR family transcriptional regulator"/>
    <property type="match status" value="1"/>
</dbReference>
<keyword evidence="7" id="KW-1185">Reference proteome</keyword>
<dbReference type="RefSeq" id="WP_125968087.1">
    <property type="nucleotide sequence ID" value="NZ_QXGK01000006.1"/>
</dbReference>
<dbReference type="InterPro" id="IPR036390">
    <property type="entry name" value="WH_DNA-bd_sf"/>
</dbReference>
<dbReference type="SUPFAM" id="SSF46785">
    <property type="entry name" value="Winged helix' DNA-binding domain"/>
    <property type="match status" value="1"/>
</dbReference>
<feature type="domain" description="HTH lysR-type" evidence="5">
    <location>
        <begin position="1"/>
        <end position="58"/>
    </location>
</feature>
<keyword evidence="2" id="KW-0805">Transcription regulation</keyword>
<dbReference type="CDD" id="cd05466">
    <property type="entry name" value="PBP2_LTTR_substrate"/>
    <property type="match status" value="1"/>
</dbReference>
<dbReference type="GO" id="GO:0003677">
    <property type="term" value="F:DNA binding"/>
    <property type="evidence" value="ECO:0007669"/>
    <property type="project" value="UniProtKB-KW"/>
</dbReference>
<dbReference type="PANTHER" id="PTHR30419:SF8">
    <property type="entry name" value="NITROGEN ASSIMILATION TRANSCRIPTIONAL ACTIVATOR-RELATED"/>
    <property type="match status" value="1"/>
</dbReference>
<proteinExistence type="inferred from homology"/>
<dbReference type="GO" id="GO:0003700">
    <property type="term" value="F:DNA-binding transcription factor activity"/>
    <property type="evidence" value="ECO:0007669"/>
    <property type="project" value="InterPro"/>
</dbReference>
<dbReference type="Proteomes" id="UP000287470">
    <property type="component" value="Unassembled WGS sequence"/>
</dbReference>
<evidence type="ECO:0000259" key="5">
    <source>
        <dbReference type="PROSITE" id="PS50931"/>
    </source>
</evidence>
<dbReference type="InterPro" id="IPR050950">
    <property type="entry name" value="HTH-type_LysR_regulators"/>
</dbReference>
<keyword evidence="3" id="KW-0238">DNA-binding</keyword>
<dbReference type="Gene3D" id="3.40.190.290">
    <property type="match status" value="1"/>
</dbReference>
<dbReference type="OrthoDB" id="3181812at2"/>
<evidence type="ECO:0000256" key="1">
    <source>
        <dbReference type="ARBA" id="ARBA00009437"/>
    </source>
</evidence>
<dbReference type="Pfam" id="PF00126">
    <property type="entry name" value="HTH_1"/>
    <property type="match status" value="1"/>
</dbReference>
<organism evidence="6 7">
    <name type="scientific">Bifidobacterium samirii</name>
    <dbReference type="NCBI Taxonomy" id="2306974"/>
    <lineage>
        <taxon>Bacteria</taxon>
        <taxon>Bacillati</taxon>
        <taxon>Actinomycetota</taxon>
        <taxon>Actinomycetes</taxon>
        <taxon>Bifidobacteriales</taxon>
        <taxon>Bifidobacteriaceae</taxon>
        <taxon>Bifidobacterium</taxon>
    </lineage>
</organism>
<dbReference type="GO" id="GO:0005829">
    <property type="term" value="C:cytosol"/>
    <property type="evidence" value="ECO:0007669"/>
    <property type="project" value="TreeGrafter"/>
</dbReference>
<dbReference type="PANTHER" id="PTHR30419">
    <property type="entry name" value="HTH-TYPE TRANSCRIPTIONAL REGULATOR YBHD"/>
    <property type="match status" value="1"/>
</dbReference>
<dbReference type="InterPro" id="IPR036388">
    <property type="entry name" value="WH-like_DNA-bd_sf"/>
</dbReference>
<evidence type="ECO:0000256" key="2">
    <source>
        <dbReference type="ARBA" id="ARBA00023015"/>
    </source>
</evidence>
<dbReference type="SUPFAM" id="SSF53850">
    <property type="entry name" value="Periplasmic binding protein-like II"/>
    <property type="match status" value="1"/>
</dbReference>
<dbReference type="AlphaFoldDB" id="A0A430FUU2"/>
<accession>A0A430FUU2</accession>
<dbReference type="PROSITE" id="PS50931">
    <property type="entry name" value="HTH_LYSR"/>
    <property type="match status" value="1"/>
</dbReference>
<comment type="caution">
    <text evidence="6">The sequence shown here is derived from an EMBL/GenBank/DDBJ whole genome shotgun (WGS) entry which is preliminary data.</text>
</comment>
<keyword evidence="4" id="KW-0804">Transcription</keyword>
<evidence type="ECO:0000256" key="4">
    <source>
        <dbReference type="ARBA" id="ARBA00023163"/>
    </source>
</evidence>